<accession>A0A5P1F5M4</accession>
<dbReference type="Proteomes" id="UP000243459">
    <property type="component" value="Chromosome 4"/>
</dbReference>
<gene>
    <name evidence="1" type="ORF">A4U43_C04F33800</name>
</gene>
<evidence type="ECO:0000313" key="1">
    <source>
        <dbReference type="EMBL" id="ONK73648.1"/>
    </source>
</evidence>
<reference evidence="2" key="1">
    <citation type="journal article" date="2017" name="Nat. Commun.">
        <title>The asparagus genome sheds light on the origin and evolution of a young Y chromosome.</title>
        <authorList>
            <person name="Harkess A."/>
            <person name="Zhou J."/>
            <person name="Xu C."/>
            <person name="Bowers J.E."/>
            <person name="Van der Hulst R."/>
            <person name="Ayyampalayam S."/>
            <person name="Mercati F."/>
            <person name="Riccardi P."/>
            <person name="McKain M.R."/>
            <person name="Kakrana A."/>
            <person name="Tang H."/>
            <person name="Ray J."/>
            <person name="Groenendijk J."/>
            <person name="Arikit S."/>
            <person name="Mathioni S.M."/>
            <person name="Nakano M."/>
            <person name="Shan H."/>
            <person name="Telgmann-Rauber A."/>
            <person name="Kanno A."/>
            <person name="Yue Z."/>
            <person name="Chen H."/>
            <person name="Li W."/>
            <person name="Chen Y."/>
            <person name="Xu X."/>
            <person name="Zhang Y."/>
            <person name="Luo S."/>
            <person name="Chen H."/>
            <person name="Gao J."/>
            <person name="Mao Z."/>
            <person name="Pires J.C."/>
            <person name="Luo M."/>
            <person name="Kudrna D."/>
            <person name="Wing R.A."/>
            <person name="Meyers B.C."/>
            <person name="Yi K."/>
            <person name="Kong H."/>
            <person name="Lavrijsen P."/>
            <person name="Sunseri F."/>
            <person name="Falavigna A."/>
            <person name="Ye Y."/>
            <person name="Leebens-Mack J.H."/>
            <person name="Chen G."/>
        </authorList>
    </citation>
    <scope>NUCLEOTIDE SEQUENCE [LARGE SCALE GENOMIC DNA]</scope>
    <source>
        <strain evidence="2">cv. DH0086</strain>
    </source>
</reference>
<keyword evidence="2" id="KW-1185">Reference proteome</keyword>
<dbReference type="AlphaFoldDB" id="A0A5P1F5M4"/>
<proteinExistence type="predicted"/>
<name>A0A5P1F5M4_ASPOF</name>
<dbReference type="EMBL" id="CM007384">
    <property type="protein sequence ID" value="ONK73648.1"/>
    <property type="molecule type" value="Genomic_DNA"/>
</dbReference>
<evidence type="ECO:0000313" key="2">
    <source>
        <dbReference type="Proteomes" id="UP000243459"/>
    </source>
</evidence>
<organism evidence="1 2">
    <name type="scientific">Asparagus officinalis</name>
    <name type="common">Garden asparagus</name>
    <dbReference type="NCBI Taxonomy" id="4686"/>
    <lineage>
        <taxon>Eukaryota</taxon>
        <taxon>Viridiplantae</taxon>
        <taxon>Streptophyta</taxon>
        <taxon>Embryophyta</taxon>
        <taxon>Tracheophyta</taxon>
        <taxon>Spermatophyta</taxon>
        <taxon>Magnoliopsida</taxon>
        <taxon>Liliopsida</taxon>
        <taxon>Asparagales</taxon>
        <taxon>Asparagaceae</taxon>
        <taxon>Asparagoideae</taxon>
        <taxon>Asparagus</taxon>
    </lineage>
</organism>
<sequence>MERFGGVATMSVVVADGSAMSLPWKLAVQVWKCLNLSSYDGGHEFLAGKSLRGLRSEPEPSVWAGAGRVIAWLEPGKTQVSGLDRAPGNGRVVSAMPA</sequence>
<dbReference type="Gramene" id="ONK73648">
    <property type="protein sequence ID" value="ONK73648"/>
    <property type="gene ID" value="A4U43_C04F33800"/>
</dbReference>
<protein>
    <submittedName>
        <fullName evidence="1">Uncharacterized protein</fullName>
    </submittedName>
</protein>